<geneLocation type="mitochondrion" evidence="2"/>
<keyword evidence="2" id="KW-0496">Mitochondrion</keyword>
<organism evidence="2">
    <name type="scientific">Haemaphysalis montgomeryi</name>
    <dbReference type="NCBI Taxonomy" id="1429820"/>
    <lineage>
        <taxon>Eukaryota</taxon>
        <taxon>Metazoa</taxon>
        <taxon>Ecdysozoa</taxon>
        <taxon>Arthropoda</taxon>
        <taxon>Chelicerata</taxon>
        <taxon>Arachnida</taxon>
        <taxon>Acari</taxon>
        <taxon>Parasitiformes</taxon>
        <taxon>Ixodida</taxon>
        <taxon>Ixodoidea</taxon>
        <taxon>Ixodidae</taxon>
        <taxon>Haemaphysalinae</taxon>
        <taxon>Haemaphysalis</taxon>
    </lineage>
</organism>
<reference evidence="2" key="1">
    <citation type="submission" date="2021-03" db="EMBL/GenBank/DDBJ databases">
        <authorList>
            <person name="Yang X."/>
            <person name="Lu X."/>
        </authorList>
    </citation>
    <scope>NUCLEOTIDE SEQUENCE</scope>
    <source>
        <strain evidence="2">Yunnan</strain>
    </source>
</reference>
<dbReference type="EMBL" id="MW751681">
    <property type="protein sequence ID" value="QVJ97818.1"/>
    <property type="molecule type" value="Genomic_DNA"/>
</dbReference>
<name>A0A8E5XNW9_9ACAR</name>
<evidence type="ECO:0000256" key="1">
    <source>
        <dbReference type="SAM" id="Phobius"/>
    </source>
</evidence>
<proteinExistence type="predicted"/>
<dbReference type="CTD" id="4509"/>
<dbReference type="RefSeq" id="YP_010185081.1">
    <property type="nucleotide sequence ID" value="NC_058312.1"/>
</dbReference>
<protein>
    <submittedName>
        <fullName evidence="2">ATP synthase F0 subunit 8</fullName>
    </submittedName>
</protein>
<feature type="transmembrane region" description="Helical" evidence="1">
    <location>
        <begin position="6"/>
        <end position="30"/>
    </location>
</feature>
<keyword evidence="1" id="KW-0812">Transmembrane</keyword>
<accession>A0A8E5XNW9</accession>
<evidence type="ECO:0000313" key="2">
    <source>
        <dbReference type="EMBL" id="QVJ97818.1"/>
    </source>
</evidence>
<gene>
    <name evidence="2" type="primary">ATP8</name>
</gene>
<dbReference type="AlphaFoldDB" id="A0A8E5XNW9"/>
<sequence>MPQIFPMNWLFISSLILMMLIMIMIMTFFLKFFKNEKKMNNFLKKNQMILFKW</sequence>
<keyword evidence="1" id="KW-0472">Membrane</keyword>
<keyword evidence="1" id="KW-1133">Transmembrane helix</keyword>
<dbReference type="GeneID" id="68216198"/>